<evidence type="ECO:0000256" key="2">
    <source>
        <dbReference type="ARBA" id="ARBA00005264"/>
    </source>
</evidence>
<comment type="caution">
    <text evidence="10">The sequence shown here is derived from an EMBL/GenBank/DDBJ whole genome shotgun (WGS) entry which is preliminary data.</text>
</comment>
<evidence type="ECO:0000256" key="6">
    <source>
        <dbReference type="SAM" id="MobiDB-lite"/>
    </source>
</evidence>
<keyword evidence="11" id="KW-1185">Reference proteome</keyword>
<evidence type="ECO:0000256" key="1">
    <source>
        <dbReference type="ARBA" id="ARBA00004604"/>
    </source>
</evidence>
<dbReference type="Gene3D" id="2.130.10.10">
    <property type="entry name" value="YVTN repeat-like/Quinoprotein amine dehydrogenase"/>
    <property type="match status" value="1"/>
</dbReference>
<dbReference type="InterPro" id="IPR012580">
    <property type="entry name" value="NUC153"/>
</dbReference>
<feature type="domain" description="NUC153" evidence="7">
    <location>
        <begin position="525"/>
        <end position="551"/>
    </location>
</feature>
<evidence type="ECO:0000256" key="4">
    <source>
        <dbReference type="ARBA" id="ARBA00022737"/>
    </source>
</evidence>
<gene>
    <name evidence="10" type="primary">NOL10</name>
    <name evidence="10" type="ORF">SO694_00066119</name>
</gene>
<accession>A0ABR1FQ73</accession>
<evidence type="ECO:0000313" key="11">
    <source>
        <dbReference type="Proteomes" id="UP001363151"/>
    </source>
</evidence>
<dbReference type="InterPro" id="IPR040382">
    <property type="entry name" value="NOL10/Enp2"/>
</dbReference>
<evidence type="ECO:0000313" key="10">
    <source>
        <dbReference type="EMBL" id="KAK7235641.1"/>
    </source>
</evidence>
<evidence type="ECO:0000259" key="7">
    <source>
        <dbReference type="Pfam" id="PF08159"/>
    </source>
</evidence>
<dbReference type="Pfam" id="PF08159">
    <property type="entry name" value="NUC153"/>
    <property type="match status" value="1"/>
</dbReference>
<reference evidence="10 11" key="1">
    <citation type="submission" date="2024-03" db="EMBL/GenBank/DDBJ databases">
        <title>Aureococcus anophagefferens CCMP1851 and Kratosvirus quantuckense: Draft genome of a second virus-susceptible host strain in the model system.</title>
        <authorList>
            <person name="Chase E."/>
            <person name="Truchon A.R."/>
            <person name="Schepens W."/>
            <person name="Wilhelm S.W."/>
        </authorList>
    </citation>
    <scope>NUCLEOTIDE SEQUENCE [LARGE SCALE GENOMIC DNA]</scope>
    <source>
        <strain evidence="10 11">CCMP1851</strain>
    </source>
</reference>
<dbReference type="Pfam" id="PF23097">
    <property type="entry name" value="NOL10_2nd"/>
    <property type="match status" value="1"/>
</dbReference>
<name>A0ABR1FQ73_AURAN</name>
<dbReference type="EMBL" id="JBBJCI010000291">
    <property type="protein sequence ID" value="KAK7235641.1"/>
    <property type="molecule type" value="Genomic_DNA"/>
</dbReference>
<dbReference type="PANTHER" id="PTHR14927">
    <property type="entry name" value="NUCLEOLAR PROTEIN 10"/>
    <property type="match status" value="1"/>
</dbReference>
<feature type="domain" description="Nucleolar protein 10-like second" evidence="8">
    <location>
        <begin position="380"/>
        <end position="426"/>
    </location>
</feature>
<dbReference type="InterPro" id="IPR015943">
    <property type="entry name" value="WD40/YVTN_repeat-like_dom_sf"/>
</dbReference>
<keyword evidence="4" id="KW-0677">Repeat</keyword>
<dbReference type="InterPro" id="IPR056550">
    <property type="entry name" value="NOL10_2nd"/>
</dbReference>
<dbReference type="Pfam" id="PF23098">
    <property type="entry name" value="Beta-prop_NOL10_N"/>
    <property type="match status" value="1"/>
</dbReference>
<keyword evidence="5" id="KW-0539">Nucleus</keyword>
<feature type="compositionally biased region" description="Low complexity" evidence="6">
    <location>
        <begin position="553"/>
        <end position="565"/>
    </location>
</feature>
<proteinExistence type="inferred from homology"/>
<keyword evidence="3" id="KW-0853">WD repeat</keyword>
<evidence type="ECO:0000259" key="9">
    <source>
        <dbReference type="Pfam" id="PF23098"/>
    </source>
</evidence>
<feature type="region of interest" description="Disordered" evidence="6">
    <location>
        <begin position="487"/>
        <end position="575"/>
    </location>
</feature>
<dbReference type="InterPro" id="IPR056551">
    <property type="entry name" value="Beta-prop_NOL10_N"/>
</dbReference>
<evidence type="ECO:0000256" key="5">
    <source>
        <dbReference type="ARBA" id="ARBA00023242"/>
    </source>
</evidence>
<evidence type="ECO:0000259" key="8">
    <source>
        <dbReference type="Pfam" id="PF23097"/>
    </source>
</evidence>
<dbReference type="PANTHER" id="PTHR14927:SF0">
    <property type="entry name" value="NUCLEOLAR PROTEIN 10"/>
    <property type="match status" value="1"/>
</dbReference>
<sequence length="575" mass="62445">MALTRVGAQTAVYCLSDGATLPAWVKSDRARRQALKEDSALGRRIDLLQDFEFEGGTRGGEGTSKRIKFSSDGNYILATGEYPPAVKVFDLTQLGMKYERRLGCECVDALPLSPDLGKMVFLLADRTLDFHAPYGTHYKTRVPTAGRRLFYDGARCSLLIPSAKGKVHRMDLDVGKFDEDLDLGSPASCVAAPAHGGVPLVGFGCEDGACRFFDLRAARDRKPVATLDVGNDVTALAFDFEGMHVACGTHDAYVSTYDVRSSKPLVTKDHQYGLPVVDVVFHRSSRESSKKLVLSADARVVKAWDGDTGAIECNVETNAPLSHLAVAPAGDGSDSGLLLCAGEQSKIMSYYVPALGRAPKWCAFLDSLTEELEESDRATYDDFRFVSARELEDLGAADLVGTPQLRAHAHGYFVDAKLYKRLKAVSTPAAYDEYKAKKIAKAMDAKKESRIRRADAADLPAVNADLARRLLGHDDDDDDEDAAAGAVGAVDDSGDEEDAPARKTRKPKKKREPAAAATPANPLGDDRFGAMFTDDRFQVDTESAEFALRHPKPSQSAPKKPAADSYARKKKKPRK</sequence>
<feature type="compositionally biased region" description="Basic and acidic residues" evidence="6">
    <location>
        <begin position="524"/>
        <end position="539"/>
    </location>
</feature>
<dbReference type="SUPFAM" id="SSF50998">
    <property type="entry name" value="Quinoprotein alcohol dehydrogenase-like"/>
    <property type="match status" value="1"/>
</dbReference>
<feature type="compositionally biased region" description="Basic residues" evidence="6">
    <location>
        <begin position="502"/>
        <end position="511"/>
    </location>
</feature>
<dbReference type="Proteomes" id="UP001363151">
    <property type="component" value="Unassembled WGS sequence"/>
</dbReference>
<comment type="subcellular location">
    <subcellularLocation>
        <location evidence="1">Nucleus</location>
        <location evidence="1">Nucleolus</location>
    </subcellularLocation>
</comment>
<protein>
    <submittedName>
        <fullName evidence="10">Small nucleolar protein</fullName>
    </submittedName>
</protein>
<feature type="domain" description="Nucleolar protein 10-like N-terminal" evidence="9">
    <location>
        <begin position="11"/>
        <end position="378"/>
    </location>
</feature>
<evidence type="ECO:0000256" key="3">
    <source>
        <dbReference type="ARBA" id="ARBA00022574"/>
    </source>
</evidence>
<organism evidence="10 11">
    <name type="scientific">Aureococcus anophagefferens</name>
    <name type="common">Harmful bloom alga</name>
    <dbReference type="NCBI Taxonomy" id="44056"/>
    <lineage>
        <taxon>Eukaryota</taxon>
        <taxon>Sar</taxon>
        <taxon>Stramenopiles</taxon>
        <taxon>Ochrophyta</taxon>
        <taxon>Pelagophyceae</taxon>
        <taxon>Pelagomonadales</taxon>
        <taxon>Pelagomonadaceae</taxon>
        <taxon>Aureococcus</taxon>
    </lineage>
</organism>
<comment type="similarity">
    <text evidence="2">Belongs to the WD repeat NOL10/ENP2 family.</text>
</comment>
<dbReference type="InterPro" id="IPR011047">
    <property type="entry name" value="Quinoprotein_ADH-like_sf"/>
</dbReference>